<dbReference type="InterPro" id="IPR018868">
    <property type="entry name" value="BAD"/>
</dbReference>
<evidence type="ECO:0000313" key="2">
    <source>
        <dbReference type="EMBL" id="KAL0994111.1"/>
    </source>
</evidence>
<organism evidence="2 3">
    <name type="scientific">Umbra pygmaea</name>
    <name type="common">Eastern mudminnow</name>
    <dbReference type="NCBI Taxonomy" id="75934"/>
    <lineage>
        <taxon>Eukaryota</taxon>
        <taxon>Metazoa</taxon>
        <taxon>Chordata</taxon>
        <taxon>Craniata</taxon>
        <taxon>Vertebrata</taxon>
        <taxon>Euteleostomi</taxon>
        <taxon>Actinopterygii</taxon>
        <taxon>Neopterygii</taxon>
        <taxon>Teleostei</taxon>
        <taxon>Protacanthopterygii</taxon>
        <taxon>Esociformes</taxon>
        <taxon>Umbridae</taxon>
        <taxon>Umbra</taxon>
    </lineage>
</organism>
<dbReference type="Pfam" id="PF10514">
    <property type="entry name" value="Bcl-2_BAD"/>
    <property type="match status" value="1"/>
</dbReference>
<feature type="region of interest" description="Disordered" evidence="1">
    <location>
        <begin position="73"/>
        <end position="112"/>
    </location>
</feature>
<sequence>MNTYAVVSIHLEFPQTNFTSNDLRAQNAVPIVDSGRFQLLFSHAQALFVNSRITLAWENYNLRLIKMDHTPNCEDDNPETMNEISDSDHSGTSQDPEFQHHNASTNTSLGPPIGGRVRLYSESHVCSQVGRRGHTEFQDAMTMTPMEESGGDGAPFRGRSQSAPPALWAAKKYGRQLRRMSDEFDIWLDKGEPKRGVTPGKAKQVYQGWFSFLWSPKEAEGRD</sequence>
<evidence type="ECO:0000256" key="1">
    <source>
        <dbReference type="SAM" id="MobiDB-lite"/>
    </source>
</evidence>
<keyword evidence="3" id="KW-1185">Reference proteome</keyword>
<dbReference type="Proteomes" id="UP001557470">
    <property type="component" value="Unassembled WGS sequence"/>
</dbReference>
<reference evidence="2 3" key="1">
    <citation type="submission" date="2024-06" db="EMBL/GenBank/DDBJ databases">
        <authorList>
            <person name="Pan Q."/>
            <person name="Wen M."/>
            <person name="Jouanno E."/>
            <person name="Zahm M."/>
            <person name="Klopp C."/>
            <person name="Cabau C."/>
            <person name="Louis A."/>
            <person name="Berthelot C."/>
            <person name="Parey E."/>
            <person name="Roest Crollius H."/>
            <person name="Montfort J."/>
            <person name="Robinson-Rechavi M."/>
            <person name="Bouchez O."/>
            <person name="Lampietro C."/>
            <person name="Lopez Roques C."/>
            <person name="Donnadieu C."/>
            <person name="Postlethwait J."/>
            <person name="Bobe J."/>
            <person name="Verreycken H."/>
            <person name="Guiguen Y."/>
        </authorList>
    </citation>
    <scope>NUCLEOTIDE SEQUENCE [LARGE SCALE GENOMIC DNA]</scope>
    <source>
        <strain evidence="2">Up_M1</strain>
        <tissue evidence="2">Testis</tissue>
    </source>
</reference>
<comment type="caution">
    <text evidence="2">The sequence shown here is derived from an EMBL/GenBank/DDBJ whole genome shotgun (WGS) entry which is preliminary data.</text>
</comment>
<name>A0ABD0X4C3_UMBPY</name>
<protein>
    <submittedName>
        <fullName evidence="2">Uncharacterized protein</fullName>
    </submittedName>
</protein>
<dbReference type="EMBL" id="JAGEUA010000003">
    <property type="protein sequence ID" value="KAL0994111.1"/>
    <property type="molecule type" value="Genomic_DNA"/>
</dbReference>
<feature type="compositionally biased region" description="Polar residues" evidence="1">
    <location>
        <begin position="79"/>
        <end position="109"/>
    </location>
</feature>
<gene>
    <name evidence="2" type="ORF">UPYG_G00117880</name>
</gene>
<dbReference type="AlphaFoldDB" id="A0ABD0X4C3"/>
<accession>A0ABD0X4C3</accession>
<dbReference type="PANTHER" id="PTHR28540:SF1">
    <property type="entry name" value="BCL2-ASSOCIATED AGONIST OF CELL DEATH"/>
    <property type="match status" value="1"/>
</dbReference>
<evidence type="ECO:0000313" key="3">
    <source>
        <dbReference type="Proteomes" id="UP001557470"/>
    </source>
</evidence>
<dbReference type="PANTHER" id="PTHR28540">
    <property type="entry name" value="BCL2-ASSOCIATED AGONIST OF CELL DEATH"/>
    <property type="match status" value="1"/>
</dbReference>
<proteinExistence type="predicted"/>